<name>A0AAD5G7Y0_AMBAR</name>
<accession>A0AAD5G7Y0</accession>
<organism evidence="1 2">
    <name type="scientific">Ambrosia artemisiifolia</name>
    <name type="common">Common ragweed</name>
    <dbReference type="NCBI Taxonomy" id="4212"/>
    <lineage>
        <taxon>Eukaryota</taxon>
        <taxon>Viridiplantae</taxon>
        <taxon>Streptophyta</taxon>
        <taxon>Embryophyta</taxon>
        <taxon>Tracheophyta</taxon>
        <taxon>Spermatophyta</taxon>
        <taxon>Magnoliopsida</taxon>
        <taxon>eudicotyledons</taxon>
        <taxon>Gunneridae</taxon>
        <taxon>Pentapetalae</taxon>
        <taxon>asterids</taxon>
        <taxon>campanulids</taxon>
        <taxon>Asterales</taxon>
        <taxon>Asteraceae</taxon>
        <taxon>Asteroideae</taxon>
        <taxon>Heliantheae alliance</taxon>
        <taxon>Heliantheae</taxon>
        <taxon>Ambrosia</taxon>
    </lineage>
</organism>
<protein>
    <submittedName>
        <fullName evidence="1">Uncharacterized protein</fullName>
    </submittedName>
</protein>
<evidence type="ECO:0000313" key="1">
    <source>
        <dbReference type="EMBL" id="KAI7730573.1"/>
    </source>
</evidence>
<dbReference type="AlphaFoldDB" id="A0AAD5G7Y0"/>
<reference evidence="1" key="1">
    <citation type="submission" date="2022-06" db="EMBL/GenBank/DDBJ databases">
        <title>Uncovering the hologenomic basis of an extraordinary plant invasion.</title>
        <authorList>
            <person name="Bieker V.C."/>
            <person name="Martin M.D."/>
            <person name="Gilbert T."/>
            <person name="Hodgins K."/>
            <person name="Battlay P."/>
            <person name="Petersen B."/>
            <person name="Wilson J."/>
        </authorList>
    </citation>
    <scope>NUCLEOTIDE SEQUENCE</scope>
    <source>
        <strain evidence="1">AA19_3_7</strain>
        <tissue evidence="1">Leaf</tissue>
    </source>
</reference>
<sequence>RPQFQQFDWQDTIIFYITSKSKCGAHNDLTGPMPRWVRSSTKNVDLSYNHFTWDASAPENCEQGTM</sequence>
<gene>
    <name evidence="1" type="ORF">M8C21_005786</name>
</gene>
<dbReference type="Proteomes" id="UP001206925">
    <property type="component" value="Unassembled WGS sequence"/>
</dbReference>
<keyword evidence="2" id="KW-1185">Reference proteome</keyword>
<evidence type="ECO:0000313" key="2">
    <source>
        <dbReference type="Proteomes" id="UP001206925"/>
    </source>
</evidence>
<comment type="caution">
    <text evidence="1">The sequence shown here is derived from an EMBL/GenBank/DDBJ whole genome shotgun (WGS) entry which is preliminary data.</text>
</comment>
<feature type="non-terminal residue" evidence="1">
    <location>
        <position position="1"/>
    </location>
</feature>
<dbReference type="EMBL" id="JAMZMK010010727">
    <property type="protein sequence ID" value="KAI7730573.1"/>
    <property type="molecule type" value="Genomic_DNA"/>
</dbReference>
<proteinExistence type="predicted"/>